<name>A0AAE3GQT0_9CYAN</name>
<dbReference type="RefSeq" id="WP_254010922.1">
    <property type="nucleotide sequence ID" value="NZ_JAMZMM010000040.1"/>
</dbReference>
<dbReference type="GO" id="GO:0030089">
    <property type="term" value="C:phycobilisome"/>
    <property type="evidence" value="ECO:0007669"/>
    <property type="project" value="InterPro"/>
</dbReference>
<dbReference type="InterPro" id="IPR012128">
    <property type="entry name" value="Phycobilisome_asu/bsu"/>
</dbReference>
<protein>
    <submittedName>
        <fullName evidence="1">Uncharacterized protein</fullName>
    </submittedName>
</protein>
<keyword evidence="2" id="KW-1185">Reference proteome</keyword>
<dbReference type="InterPro" id="IPR009050">
    <property type="entry name" value="Globin-like_sf"/>
</dbReference>
<organism evidence="1 2">
    <name type="scientific">Limnofasciculus baicalensis BBK-W-15</name>
    <dbReference type="NCBI Taxonomy" id="2699891"/>
    <lineage>
        <taxon>Bacteria</taxon>
        <taxon>Bacillati</taxon>
        <taxon>Cyanobacteriota</taxon>
        <taxon>Cyanophyceae</taxon>
        <taxon>Coleofasciculales</taxon>
        <taxon>Coleofasciculaceae</taxon>
        <taxon>Limnofasciculus</taxon>
        <taxon>Limnofasciculus baicalensis</taxon>
    </lineage>
</organism>
<dbReference type="Proteomes" id="UP001204953">
    <property type="component" value="Unassembled WGS sequence"/>
</dbReference>
<dbReference type="GO" id="GO:0015979">
    <property type="term" value="P:photosynthesis"/>
    <property type="evidence" value="ECO:0007669"/>
    <property type="project" value="InterPro"/>
</dbReference>
<gene>
    <name evidence="1" type="ORF">NJ959_06465</name>
</gene>
<accession>A0AAE3GQT0</accession>
<sequence length="332" mass="38464">MQAEILSAEAQDAPGTPHGSPVVHLAQAWAKKYLQNLESDPNLLPFKTNQNQIIKNLKTSLRPASIKAWNKTEKLISKELERHQINPKLINPWQISEDSFRIFEKTIELYAHQDSPYRLATVIGSDLGKIRKKYTKEDPRVIGFVSMQFHHTGQMLLEGINKSEQDKIRQYFKVIDDHLYMPLPRAYQAAATYNYNSPILSVVQKLLPCITEIATKICDRVIKLYPTYFTYSGYLNDPVVKTASIRDVEMFQVYLWVCVLEQSIAAIQQELFPLTVMLYPTLKVRWELVRQMIHLLTQEISSRLGKSELSLFEPYLQVLWEMFSPEIFPDSL</sequence>
<evidence type="ECO:0000313" key="2">
    <source>
        <dbReference type="Proteomes" id="UP001204953"/>
    </source>
</evidence>
<proteinExistence type="predicted"/>
<comment type="caution">
    <text evidence="1">The sequence shown here is derived from an EMBL/GenBank/DDBJ whole genome shotgun (WGS) entry which is preliminary data.</text>
</comment>
<reference evidence="1" key="1">
    <citation type="submission" date="2022-06" db="EMBL/GenBank/DDBJ databases">
        <title>New cyanobacteria of genus Symplocastrum in benthos of Lake Baikal.</title>
        <authorList>
            <person name="Sorokovikova E."/>
            <person name="Tikhonova I."/>
            <person name="Krasnopeev A."/>
            <person name="Evseev P."/>
            <person name="Gladkikh A."/>
            <person name="Belykh O."/>
        </authorList>
    </citation>
    <scope>NUCLEOTIDE SEQUENCE</scope>
    <source>
        <strain evidence="1">BBK-W-15</strain>
    </source>
</reference>
<dbReference type="Pfam" id="PF00502">
    <property type="entry name" value="Phycobilisome"/>
    <property type="match status" value="1"/>
</dbReference>
<evidence type="ECO:0000313" key="1">
    <source>
        <dbReference type="EMBL" id="MCP2728118.1"/>
    </source>
</evidence>
<dbReference type="SUPFAM" id="SSF46458">
    <property type="entry name" value="Globin-like"/>
    <property type="match status" value="1"/>
</dbReference>
<dbReference type="AlphaFoldDB" id="A0AAE3GQT0"/>
<dbReference type="EMBL" id="JAMZMM010000040">
    <property type="protein sequence ID" value="MCP2728118.1"/>
    <property type="molecule type" value="Genomic_DNA"/>
</dbReference>